<dbReference type="Proteomes" id="UP000509458">
    <property type="component" value="Chromosome"/>
</dbReference>
<evidence type="ECO:0000256" key="1">
    <source>
        <dbReference type="SAM" id="Phobius"/>
    </source>
</evidence>
<feature type="chain" id="PRO_5029551160" evidence="2">
    <location>
        <begin position="19"/>
        <end position="191"/>
    </location>
</feature>
<accession>A0A6T9Y2G8</accession>
<proteinExistence type="predicted"/>
<organism evidence="3 4">
    <name type="scientific">Alteromonas macleodii</name>
    <name type="common">Pseudoalteromonas macleodii</name>
    <dbReference type="NCBI Taxonomy" id="28108"/>
    <lineage>
        <taxon>Bacteria</taxon>
        <taxon>Pseudomonadati</taxon>
        <taxon>Pseudomonadota</taxon>
        <taxon>Gammaproteobacteria</taxon>
        <taxon>Alteromonadales</taxon>
        <taxon>Alteromonadaceae</taxon>
        <taxon>Alteromonas/Salinimonas group</taxon>
        <taxon>Alteromonas</taxon>
    </lineage>
</organism>
<dbReference type="RefSeq" id="WP_179983773.1">
    <property type="nucleotide sequence ID" value="NZ_LR812090.1"/>
</dbReference>
<reference evidence="3 4" key="1">
    <citation type="submission" date="2020-06" db="EMBL/GenBank/DDBJ databases">
        <authorList>
            <person name="Duchaud E."/>
        </authorList>
    </citation>
    <scope>NUCLEOTIDE SEQUENCE [LARGE SCALE GENOMIC DNA]</scope>
    <source>
        <strain evidence="3">Alteromonas fortis</strain>
    </source>
</reference>
<sequence>MKKFFLLLMAAATFNANAALISITTDKDTYNVGETIMATVSATDLIDDNAVQTYFWGYDVSIFFDTLFVSFDPSTIMELGAFGGLAAGPLNSSTSDLVSLTNGVLFVDMEPIQKGKDEIALFSFALVALSDGLVELSFSKAELSNNIGFSLLLDTPQGTSFEIAQVPAPGTFALSLLALGGMFFARKRAKS</sequence>
<evidence type="ECO:0000313" key="4">
    <source>
        <dbReference type="Proteomes" id="UP000509458"/>
    </source>
</evidence>
<protein>
    <submittedName>
        <fullName evidence="3">Putative secreted protein with PEP-CTERM sorting signal</fullName>
    </submittedName>
</protein>
<keyword evidence="2" id="KW-0732">Signal</keyword>
<dbReference type="InterPro" id="IPR013424">
    <property type="entry name" value="Ice-binding_C"/>
</dbReference>
<dbReference type="AlphaFoldDB" id="A0A6T9Y2G8"/>
<gene>
    <name evidence="3" type="ORF">ALFOR1_31382</name>
</gene>
<feature type="transmembrane region" description="Helical" evidence="1">
    <location>
        <begin position="166"/>
        <end position="185"/>
    </location>
</feature>
<dbReference type="NCBIfam" id="TIGR02595">
    <property type="entry name" value="PEP_CTERM"/>
    <property type="match status" value="1"/>
</dbReference>
<keyword evidence="1" id="KW-0472">Membrane</keyword>
<dbReference type="EMBL" id="LR812090">
    <property type="protein sequence ID" value="CAB9494399.1"/>
    <property type="molecule type" value="Genomic_DNA"/>
</dbReference>
<keyword evidence="1" id="KW-1133">Transmembrane helix</keyword>
<evidence type="ECO:0000313" key="3">
    <source>
        <dbReference type="EMBL" id="CAB9494399.1"/>
    </source>
</evidence>
<evidence type="ECO:0000256" key="2">
    <source>
        <dbReference type="SAM" id="SignalP"/>
    </source>
</evidence>
<name>A0A6T9Y2G8_ALTMA</name>
<feature type="signal peptide" evidence="2">
    <location>
        <begin position="1"/>
        <end position="18"/>
    </location>
</feature>
<keyword evidence="1" id="KW-0812">Transmembrane</keyword>